<evidence type="ECO:0000256" key="10">
    <source>
        <dbReference type="SAM" id="Phobius"/>
    </source>
</evidence>
<evidence type="ECO:0000259" key="11">
    <source>
        <dbReference type="PROSITE" id="PS50109"/>
    </source>
</evidence>
<feature type="transmembrane region" description="Helical" evidence="10">
    <location>
        <begin position="182"/>
        <end position="203"/>
    </location>
</feature>
<dbReference type="InterPro" id="IPR003660">
    <property type="entry name" value="HAMP_dom"/>
</dbReference>
<evidence type="ECO:0000256" key="8">
    <source>
        <dbReference type="ARBA" id="ARBA00023012"/>
    </source>
</evidence>
<evidence type="ECO:0000259" key="12">
    <source>
        <dbReference type="PROSITE" id="PS50885"/>
    </source>
</evidence>
<evidence type="ECO:0000256" key="4">
    <source>
        <dbReference type="ARBA" id="ARBA00022679"/>
    </source>
</evidence>
<dbReference type="PROSITE" id="PS50109">
    <property type="entry name" value="HIS_KIN"/>
    <property type="match status" value="1"/>
</dbReference>
<feature type="region of interest" description="Disordered" evidence="9">
    <location>
        <begin position="407"/>
        <end position="465"/>
    </location>
</feature>
<dbReference type="PANTHER" id="PTHR45436:SF5">
    <property type="entry name" value="SENSOR HISTIDINE KINASE TRCS"/>
    <property type="match status" value="1"/>
</dbReference>
<dbReference type="SMART" id="SM00388">
    <property type="entry name" value="HisKA"/>
    <property type="match status" value="1"/>
</dbReference>
<dbReference type="SUPFAM" id="SSF158472">
    <property type="entry name" value="HAMP domain-like"/>
    <property type="match status" value="1"/>
</dbReference>
<dbReference type="PANTHER" id="PTHR45436">
    <property type="entry name" value="SENSOR HISTIDINE KINASE YKOH"/>
    <property type="match status" value="1"/>
</dbReference>
<keyword evidence="8" id="KW-0902">Two-component regulatory system</keyword>
<dbReference type="PROSITE" id="PS50885">
    <property type="entry name" value="HAMP"/>
    <property type="match status" value="1"/>
</dbReference>
<evidence type="ECO:0000256" key="5">
    <source>
        <dbReference type="ARBA" id="ARBA00022692"/>
    </source>
</evidence>
<dbReference type="Gene3D" id="1.10.287.130">
    <property type="match status" value="1"/>
</dbReference>
<dbReference type="GO" id="GO:0000155">
    <property type="term" value="F:phosphorelay sensor kinase activity"/>
    <property type="evidence" value="ECO:0007669"/>
    <property type="project" value="InterPro"/>
</dbReference>
<dbReference type="InterPro" id="IPR050428">
    <property type="entry name" value="TCS_sensor_his_kinase"/>
</dbReference>
<accession>A0A6J6VTF5</accession>
<evidence type="ECO:0000256" key="1">
    <source>
        <dbReference type="ARBA" id="ARBA00000085"/>
    </source>
</evidence>
<feature type="domain" description="HAMP" evidence="12">
    <location>
        <begin position="200"/>
        <end position="252"/>
    </location>
</feature>
<dbReference type="SUPFAM" id="SSF47384">
    <property type="entry name" value="Homodimeric domain of signal transducing histidine kinase"/>
    <property type="match status" value="1"/>
</dbReference>
<proteinExistence type="predicted"/>
<keyword evidence="3" id="KW-0597">Phosphoprotein</keyword>
<dbReference type="InterPro" id="IPR003594">
    <property type="entry name" value="HATPase_dom"/>
</dbReference>
<feature type="compositionally biased region" description="Basic residues" evidence="9">
    <location>
        <begin position="420"/>
        <end position="445"/>
    </location>
</feature>
<keyword evidence="4" id="KW-0808">Transferase</keyword>
<dbReference type="InterPro" id="IPR036890">
    <property type="entry name" value="HATPase_C_sf"/>
</dbReference>
<dbReference type="InterPro" id="IPR005467">
    <property type="entry name" value="His_kinase_dom"/>
</dbReference>
<evidence type="ECO:0000256" key="6">
    <source>
        <dbReference type="ARBA" id="ARBA00022777"/>
    </source>
</evidence>
<sequence>MTWVRGLLGGMRVRILAVVVLVLVISSLGSVLLLRAALHNQLDEEVSESLAREAQEFRLLADGNDPRTGRPFDGDLAAIFEVYFSREVPDEGETLLAFLDGRLVASRRASDAAAPDQLGAATTYWLSLTEEERGERETAAGPAEYVALPLTGSDGEQGLFVVANFPAFEREEIAESLQTQQLISLLALLLATTLGAVLAGRVLRPLVVLAATAREISDTDLSRRIPTRGGDEASQIAKAFNDMLGRLEEAFTSQRRFLDDTSHELRTPLTVIRGQVELLELDETPEERAETTRLVLDELDRLSRMVDDLFLLARAEHPDFLRPDRVAVATFLADLQRRLSTLTPLDLCADVPDDLVLTADPHRLAQAVTQLVANAVKHAGPQATVELGARVEGGHLLIWVADDGPGVPGHDAPPRLRPQSSRHRCRPRRRRPRAGDRPRHRRGARRDRSADAYRRGRPVRAPPTSRYAVAAGHPACFDDVNIWTFTPKDSEMDSRGAPDLWLSLPRPSTTWVPQAPHGESHMKMIIAAAAAGVMLAFSGTTAVAAYEPTVETDVKTGTDGNVQPGKKERIVVRLGVPGDAAQCTGQVTLIYKKGRVVLRERDKGPAERVPFNARVPKATTKIIAIYQRGKKDPCDKSKKVINL</sequence>
<feature type="transmembrane region" description="Helical" evidence="10">
    <location>
        <begin position="15"/>
        <end position="34"/>
    </location>
</feature>
<feature type="domain" description="Histidine kinase" evidence="11">
    <location>
        <begin position="260"/>
        <end position="408"/>
    </location>
</feature>
<protein>
    <recommendedName>
        <fullName evidence="2">histidine kinase</fullName>
        <ecNumber evidence="2">2.7.13.3</ecNumber>
    </recommendedName>
</protein>
<keyword evidence="10" id="KW-0472">Membrane</keyword>
<dbReference type="SMART" id="SM00304">
    <property type="entry name" value="HAMP"/>
    <property type="match status" value="1"/>
</dbReference>
<keyword evidence="6" id="KW-0418">Kinase</keyword>
<dbReference type="Pfam" id="PF00672">
    <property type="entry name" value="HAMP"/>
    <property type="match status" value="1"/>
</dbReference>
<dbReference type="EC" id="2.7.13.3" evidence="2"/>
<evidence type="ECO:0000313" key="13">
    <source>
        <dbReference type="EMBL" id="CAB4774108.1"/>
    </source>
</evidence>
<keyword evidence="5 10" id="KW-0812">Transmembrane</keyword>
<dbReference type="Gene3D" id="6.10.340.10">
    <property type="match status" value="1"/>
</dbReference>
<comment type="catalytic activity">
    <reaction evidence="1">
        <text>ATP + protein L-histidine = ADP + protein N-phospho-L-histidine.</text>
        <dbReference type="EC" id="2.7.13.3"/>
    </reaction>
</comment>
<dbReference type="Pfam" id="PF02518">
    <property type="entry name" value="HATPase_c"/>
    <property type="match status" value="1"/>
</dbReference>
<dbReference type="Pfam" id="PF00512">
    <property type="entry name" value="HisKA"/>
    <property type="match status" value="1"/>
</dbReference>
<dbReference type="Gene3D" id="3.30.565.10">
    <property type="entry name" value="Histidine kinase-like ATPase, C-terminal domain"/>
    <property type="match status" value="1"/>
</dbReference>
<dbReference type="AlphaFoldDB" id="A0A6J6VTF5"/>
<dbReference type="EMBL" id="CAEZYQ010000057">
    <property type="protein sequence ID" value="CAB4774108.1"/>
    <property type="molecule type" value="Genomic_DNA"/>
</dbReference>
<gene>
    <name evidence="13" type="ORF">UFOPK2761_03567</name>
</gene>
<evidence type="ECO:0000256" key="2">
    <source>
        <dbReference type="ARBA" id="ARBA00012438"/>
    </source>
</evidence>
<dbReference type="CDD" id="cd06225">
    <property type="entry name" value="HAMP"/>
    <property type="match status" value="1"/>
</dbReference>
<keyword evidence="7 10" id="KW-1133">Transmembrane helix</keyword>
<evidence type="ECO:0000256" key="3">
    <source>
        <dbReference type="ARBA" id="ARBA00022553"/>
    </source>
</evidence>
<evidence type="ECO:0000256" key="7">
    <source>
        <dbReference type="ARBA" id="ARBA00022989"/>
    </source>
</evidence>
<organism evidence="13">
    <name type="scientific">freshwater metagenome</name>
    <dbReference type="NCBI Taxonomy" id="449393"/>
    <lineage>
        <taxon>unclassified sequences</taxon>
        <taxon>metagenomes</taxon>
        <taxon>ecological metagenomes</taxon>
    </lineage>
</organism>
<dbReference type="SUPFAM" id="SSF55874">
    <property type="entry name" value="ATPase domain of HSP90 chaperone/DNA topoisomerase II/histidine kinase"/>
    <property type="match status" value="1"/>
</dbReference>
<dbReference type="InterPro" id="IPR036097">
    <property type="entry name" value="HisK_dim/P_sf"/>
</dbReference>
<reference evidence="13" key="1">
    <citation type="submission" date="2020-05" db="EMBL/GenBank/DDBJ databases">
        <authorList>
            <person name="Chiriac C."/>
            <person name="Salcher M."/>
            <person name="Ghai R."/>
            <person name="Kavagutti S V."/>
        </authorList>
    </citation>
    <scope>NUCLEOTIDE SEQUENCE</scope>
</reference>
<dbReference type="GO" id="GO:0005886">
    <property type="term" value="C:plasma membrane"/>
    <property type="evidence" value="ECO:0007669"/>
    <property type="project" value="TreeGrafter"/>
</dbReference>
<evidence type="ECO:0000256" key="9">
    <source>
        <dbReference type="SAM" id="MobiDB-lite"/>
    </source>
</evidence>
<dbReference type="CDD" id="cd00082">
    <property type="entry name" value="HisKA"/>
    <property type="match status" value="1"/>
</dbReference>
<name>A0A6J6VTF5_9ZZZZ</name>
<dbReference type="FunFam" id="1.10.287.130:FF:000001">
    <property type="entry name" value="Two-component sensor histidine kinase"/>
    <property type="match status" value="1"/>
</dbReference>
<dbReference type="InterPro" id="IPR003661">
    <property type="entry name" value="HisK_dim/P_dom"/>
</dbReference>